<evidence type="ECO:0000313" key="3">
    <source>
        <dbReference type="Proteomes" id="UP000635245"/>
    </source>
</evidence>
<dbReference type="GO" id="GO:0043531">
    <property type="term" value="F:ADP binding"/>
    <property type="evidence" value="ECO:0007669"/>
    <property type="project" value="InterPro"/>
</dbReference>
<dbReference type="Pfam" id="PF13424">
    <property type="entry name" value="TPR_12"/>
    <property type="match status" value="1"/>
</dbReference>
<dbReference type="PROSITE" id="PS50943">
    <property type="entry name" value="HTH_CROC1"/>
    <property type="match status" value="1"/>
</dbReference>
<dbReference type="GO" id="GO:0003677">
    <property type="term" value="F:DNA binding"/>
    <property type="evidence" value="ECO:0007669"/>
    <property type="project" value="InterPro"/>
</dbReference>
<dbReference type="PRINTS" id="PR00364">
    <property type="entry name" value="DISEASERSIST"/>
</dbReference>
<dbReference type="SUPFAM" id="SSF52540">
    <property type="entry name" value="P-loop containing nucleoside triphosphate hydrolases"/>
    <property type="match status" value="1"/>
</dbReference>
<dbReference type="Gene3D" id="3.40.50.300">
    <property type="entry name" value="P-loop containing nucleotide triphosphate hydrolases"/>
    <property type="match status" value="1"/>
</dbReference>
<dbReference type="Proteomes" id="UP000635245">
    <property type="component" value="Unassembled WGS sequence"/>
</dbReference>
<dbReference type="SUPFAM" id="SSF48452">
    <property type="entry name" value="TPR-like"/>
    <property type="match status" value="2"/>
</dbReference>
<dbReference type="CDD" id="cd00093">
    <property type="entry name" value="HTH_XRE"/>
    <property type="match status" value="1"/>
</dbReference>
<dbReference type="PANTHER" id="PTHR47691:SF3">
    <property type="entry name" value="HTH-TYPE TRANSCRIPTIONAL REGULATOR RV0890C-RELATED"/>
    <property type="match status" value="1"/>
</dbReference>
<sequence length="730" mass="79137">MGEQATFGAELRRRRQQAGMSLAELAGRIHYSKGYLSKVETGRVAVNAAFAALCEAELGAVGTLEPLLPKEPERRRTRPDIRPAGLPPAVSSFVGRADELLRVRRALDADGGVCAVSGLGGVGKTELAVRCAHRLEPGFADGCLFIDLGGPGEHAVEPGAVLDRLLRTLGVPAEAIPADPDDRGTMYRSRLRGRSVLLVLDNAVNTAQVRPLLPAEPKCRVLITSRSRLAALDDAEHVSLSELTTGAASELFSTLTGIAVGEPVARIVDRCGRLPLAVRIGAARLRSHPAWDVDELDRRLATEQARLAELDDGERSVSAVFELSARQLPADQFRMLGLLALNPGTDIATESAGALCGVDAREADRLLDRLHDVHLVEQPAADRYAFHDLVRTFATDSVLRRLPTAEHTSAFRRLASFAVRNAEHADRLLTPHRYRPTVGYPENAPAPVWLTGEEDALRWFETEWPNLVALCRAAGERGEHDQCWRLAFFLRSFFFLTKLWDPWLETHRYARESAATAGDRWALATTTANLGVGLIDHGDLDGASTCYREALALYREIGDGHGEHTVLAHQAWVAHYRGDHGDALRDLSSALKFYEATGNVRNAAITTRGIALVLTALGEPVRAEALARSTLAVFDDLGLPLDAAMALNCVGWASYTSGDLDEAGTAYRDAATRAETSGSAYEAARAYTGLGNIAWTRGFSAEAVALWNQADDTCETLNPLMAGEARVRHR</sequence>
<reference evidence="2" key="1">
    <citation type="submission" date="2020-12" db="EMBL/GenBank/DDBJ databases">
        <title>Prauserella sp. ASG 168, a novel actinomycete isolated from cave rock.</title>
        <authorList>
            <person name="Suriyachadkun C."/>
        </authorList>
    </citation>
    <scope>NUCLEOTIDE SEQUENCE</scope>
    <source>
        <strain evidence="2">ASG 168</strain>
    </source>
</reference>
<dbReference type="InterPro" id="IPR010982">
    <property type="entry name" value="Lambda_DNA-bd_dom_sf"/>
</dbReference>
<keyword evidence="3" id="KW-1185">Reference proteome</keyword>
<proteinExistence type="predicted"/>
<dbReference type="InterPro" id="IPR011990">
    <property type="entry name" value="TPR-like_helical_dom_sf"/>
</dbReference>
<dbReference type="SMART" id="SM00530">
    <property type="entry name" value="HTH_XRE"/>
    <property type="match status" value="1"/>
</dbReference>
<dbReference type="Pfam" id="PF13560">
    <property type="entry name" value="HTH_31"/>
    <property type="match status" value="1"/>
</dbReference>
<gene>
    <name evidence="2" type="ORF">JHE00_14345</name>
</gene>
<organism evidence="2 3">
    <name type="scientific">Prauserella cavernicola</name>
    <dbReference type="NCBI Taxonomy" id="2800127"/>
    <lineage>
        <taxon>Bacteria</taxon>
        <taxon>Bacillati</taxon>
        <taxon>Actinomycetota</taxon>
        <taxon>Actinomycetes</taxon>
        <taxon>Pseudonocardiales</taxon>
        <taxon>Pseudonocardiaceae</taxon>
        <taxon>Prauserella</taxon>
    </lineage>
</organism>
<dbReference type="InterPro" id="IPR019734">
    <property type="entry name" value="TPR_rpt"/>
</dbReference>
<dbReference type="PANTHER" id="PTHR47691">
    <property type="entry name" value="REGULATOR-RELATED"/>
    <property type="match status" value="1"/>
</dbReference>
<dbReference type="RefSeq" id="WP_200318553.1">
    <property type="nucleotide sequence ID" value="NZ_JAENJH010000003.1"/>
</dbReference>
<dbReference type="EMBL" id="JAENJH010000003">
    <property type="protein sequence ID" value="MBK1785508.1"/>
    <property type="molecule type" value="Genomic_DNA"/>
</dbReference>
<dbReference type="Gene3D" id="1.10.260.40">
    <property type="entry name" value="lambda repressor-like DNA-binding domains"/>
    <property type="match status" value="1"/>
</dbReference>
<name>A0A934QSN8_9PSEU</name>
<dbReference type="InterPro" id="IPR001387">
    <property type="entry name" value="Cro/C1-type_HTH"/>
</dbReference>
<protein>
    <submittedName>
        <fullName evidence="2">Helix-turn-helix domain-containing protein</fullName>
    </submittedName>
</protein>
<dbReference type="InterPro" id="IPR027417">
    <property type="entry name" value="P-loop_NTPase"/>
</dbReference>
<evidence type="ECO:0000313" key="2">
    <source>
        <dbReference type="EMBL" id="MBK1785508.1"/>
    </source>
</evidence>
<dbReference type="AlphaFoldDB" id="A0A934QSN8"/>
<dbReference type="SUPFAM" id="SSF47413">
    <property type="entry name" value="lambda repressor-like DNA-binding domains"/>
    <property type="match status" value="1"/>
</dbReference>
<feature type="domain" description="HTH cro/C1-type" evidence="1">
    <location>
        <begin position="11"/>
        <end position="64"/>
    </location>
</feature>
<dbReference type="SMART" id="SM00028">
    <property type="entry name" value="TPR"/>
    <property type="match status" value="4"/>
</dbReference>
<accession>A0A934QSN8</accession>
<evidence type="ECO:0000259" key="1">
    <source>
        <dbReference type="PROSITE" id="PS50943"/>
    </source>
</evidence>
<comment type="caution">
    <text evidence="2">The sequence shown here is derived from an EMBL/GenBank/DDBJ whole genome shotgun (WGS) entry which is preliminary data.</text>
</comment>
<dbReference type="Gene3D" id="1.25.40.10">
    <property type="entry name" value="Tetratricopeptide repeat domain"/>
    <property type="match status" value="1"/>
</dbReference>